<accession>A0A699T063</accession>
<feature type="non-terminal residue" evidence="1">
    <location>
        <position position="1"/>
    </location>
</feature>
<proteinExistence type="predicted"/>
<reference evidence="1" key="1">
    <citation type="journal article" date="2019" name="Sci. Rep.">
        <title>Draft genome of Tanacetum cinerariifolium, the natural source of mosquito coil.</title>
        <authorList>
            <person name="Yamashiro T."/>
            <person name="Shiraishi A."/>
            <person name="Satake H."/>
            <person name="Nakayama K."/>
        </authorList>
    </citation>
    <scope>NUCLEOTIDE SEQUENCE</scope>
</reference>
<gene>
    <name evidence="1" type="ORF">Tci_875751</name>
</gene>
<evidence type="ECO:0000313" key="1">
    <source>
        <dbReference type="EMBL" id="GFD03782.1"/>
    </source>
</evidence>
<dbReference type="AlphaFoldDB" id="A0A699T063"/>
<protein>
    <submittedName>
        <fullName evidence="1">Uncharacterized protein</fullName>
    </submittedName>
</protein>
<comment type="caution">
    <text evidence="1">The sequence shown here is derived from an EMBL/GenBank/DDBJ whole genome shotgun (WGS) entry which is preliminary data.</text>
</comment>
<organism evidence="1">
    <name type="scientific">Tanacetum cinerariifolium</name>
    <name type="common">Dalmatian daisy</name>
    <name type="synonym">Chrysanthemum cinerariifolium</name>
    <dbReference type="NCBI Taxonomy" id="118510"/>
    <lineage>
        <taxon>Eukaryota</taxon>
        <taxon>Viridiplantae</taxon>
        <taxon>Streptophyta</taxon>
        <taxon>Embryophyta</taxon>
        <taxon>Tracheophyta</taxon>
        <taxon>Spermatophyta</taxon>
        <taxon>Magnoliopsida</taxon>
        <taxon>eudicotyledons</taxon>
        <taxon>Gunneridae</taxon>
        <taxon>Pentapetalae</taxon>
        <taxon>asterids</taxon>
        <taxon>campanulids</taxon>
        <taxon>Asterales</taxon>
        <taxon>Asteraceae</taxon>
        <taxon>Asteroideae</taxon>
        <taxon>Anthemideae</taxon>
        <taxon>Anthemidinae</taxon>
        <taxon>Tanacetum</taxon>
    </lineage>
</organism>
<name>A0A699T063_TANCI</name>
<sequence>NKDSKKQEKMYYPIFTKPAEKPVKKPAARRQSVGVQIKDTHGVFVSKKKAPSKTKRSKRIELMSEAAILEKA</sequence>
<dbReference type="EMBL" id="BKCJ011207231">
    <property type="protein sequence ID" value="GFD03782.1"/>
    <property type="molecule type" value="Genomic_DNA"/>
</dbReference>